<evidence type="ECO:0000256" key="1">
    <source>
        <dbReference type="SAM" id="MobiDB-lite"/>
    </source>
</evidence>
<evidence type="ECO:0000313" key="2">
    <source>
        <dbReference type="EMBL" id="TSJ78560.1"/>
    </source>
</evidence>
<evidence type="ECO:0000313" key="3">
    <source>
        <dbReference type="Proteomes" id="UP000315648"/>
    </source>
</evidence>
<dbReference type="EMBL" id="VMBG01000001">
    <property type="protein sequence ID" value="TSJ78560.1"/>
    <property type="molecule type" value="Genomic_DNA"/>
</dbReference>
<organism evidence="2 3">
    <name type="scientific">Rariglobus hedericola</name>
    <dbReference type="NCBI Taxonomy" id="2597822"/>
    <lineage>
        <taxon>Bacteria</taxon>
        <taxon>Pseudomonadati</taxon>
        <taxon>Verrucomicrobiota</taxon>
        <taxon>Opitutia</taxon>
        <taxon>Opitutales</taxon>
        <taxon>Opitutaceae</taxon>
        <taxon>Rariglobus</taxon>
    </lineage>
</organism>
<sequence length="1222" mass="131263">MSPRAQPRCRRSGFALLITITLLAFLVLLLVSLASLTRVETQVAANNQQLTRARQNALMGLNIALGQLQLMMGPDARISAPASQKGDGIASYATADADNNPNWIGVYRQNPSAATPRDPQLLAWLVSGNQTLTVNTSTANTPPVTPDFAVTTASGPLSKSVTAETSGLKIGSRDAVLLVGPASTLEVPATAAPASVAERFVVAPTEPITAAAGTVPGLDPAITPTIGHFAYWVGDEGVKAKASINDPWLNPAAVTPSTPAAQTEDYRFINAQRLGIEAVGQDTADTRLGASFPGADPVFLAALPKALSLAQLPLANADPAGRTALGLAAKSRFHDLTLDSYSLPVDVARGGLKRDLGAWIRSAMSTPHPSSPASPDDNFITPGDPADPSKFSLPKWQLIRDYATTTTGNTAVQPSRQTATQQGVAPVITYLRMGYNLTCPAADTPPDFNIMPVVTLWNPYNVKLAAKTYEFCVQYSNLVPASATGAGLRYRTGAYSPISPTNPALEPEDFDLMVIRVKHGSSPIVTKEYGENPSDTEAEYFRFKLEVSRDMEPGESRIFTICDAVDSPDGYDGTLYKGGVSKLSDRGALRNDVGINNAVRMQGQVPFNQYIVAQTQTIFLECFPQTSSTTYNSARMEVLLTEPLPSSIAPGNITAVRQYLRANAYQKIVGAGVEWRFTMNSRTIPPQNTGEPLLYHRLELMMSDLPTTPPESNAQDRLDKPNPGAPRWLSTLNPQASIMLRKPFVEQVSSGYRSNFNPSYLTEFYVEPPVGGTTLNLTKHDIPNADSQGRVSAGTRVSITSGGAQNMVIRELPSPDVPLFSIAQLQHANASLINLNPAYAIGNSHANLYVNRNASFTVLPTDDSFALSDPTGFPSRAVFNRIYDLSYWLNQALWDGYFFSTVPDTLTVTQAEAASYRLPNSRHAFVWSSGGANAADVAALKTVDQAAAHLRIDGGFNVNSTSIQAWRALLHTHNGIATDPADPLNKHPFSRFSTALSRPFAGITPNDTWMGYRILSDAQIDDLAPRIVAEIRARGPFLSLADFVNRRLVADRTGLKGVLQAAIDAGTINQDSANDGLKSDTYPRDIKDSSGKVPQDIEQQIVYSGTVNAANTAPDTTQSAASRAALTPGYLSQADLLTAIGPSLTARSDTFRIRTYGDSQNPATGEISGRAWCEAVVQRCHEYLDTTDAATVAPADLGATANQTFGRRFKIISFRWLSAHDI</sequence>
<dbReference type="RefSeq" id="WP_144228901.1">
    <property type="nucleotide sequence ID" value="NZ_CBCRVV010000002.1"/>
</dbReference>
<reference evidence="2 3" key="1">
    <citation type="submission" date="2019-07" db="EMBL/GenBank/DDBJ databases">
        <title>Description of 53C-WASEF.</title>
        <authorList>
            <person name="Pitt A."/>
            <person name="Hahn M.W."/>
        </authorList>
    </citation>
    <scope>NUCLEOTIDE SEQUENCE [LARGE SCALE GENOMIC DNA]</scope>
    <source>
        <strain evidence="2 3">53C-WASEF</strain>
    </source>
</reference>
<protein>
    <recommendedName>
        <fullName evidence="4">Verru_Chthon cassette protein A</fullName>
    </recommendedName>
</protein>
<dbReference type="AlphaFoldDB" id="A0A556QPI8"/>
<gene>
    <name evidence="2" type="ORF">FPL22_04470</name>
</gene>
<dbReference type="Proteomes" id="UP000315648">
    <property type="component" value="Unassembled WGS sequence"/>
</dbReference>
<feature type="region of interest" description="Disordered" evidence="1">
    <location>
        <begin position="705"/>
        <end position="725"/>
    </location>
</feature>
<name>A0A556QPI8_9BACT</name>
<evidence type="ECO:0008006" key="4">
    <source>
        <dbReference type="Google" id="ProtNLM"/>
    </source>
</evidence>
<comment type="caution">
    <text evidence="2">The sequence shown here is derived from an EMBL/GenBank/DDBJ whole genome shotgun (WGS) entry which is preliminary data.</text>
</comment>
<proteinExistence type="predicted"/>
<dbReference type="OrthoDB" id="184187at2"/>
<accession>A0A556QPI8</accession>
<keyword evidence="3" id="KW-1185">Reference proteome</keyword>